<accession>A0ABT7ZZ90</accession>
<dbReference type="EMBL" id="JAUFPN010000001">
    <property type="protein sequence ID" value="MDN3562777.1"/>
    <property type="molecule type" value="Genomic_DNA"/>
</dbReference>
<evidence type="ECO:0000313" key="1">
    <source>
        <dbReference type="EMBL" id="MDN3562777.1"/>
    </source>
</evidence>
<dbReference type="Proteomes" id="UP001529369">
    <property type="component" value="Unassembled WGS sequence"/>
</dbReference>
<organism evidence="1 2">
    <name type="scientific">Paeniroseomonas aquatica</name>
    <dbReference type="NCBI Taxonomy" id="373043"/>
    <lineage>
        <taxon>Bacteria</taxon>
        <taxon>Pseudomonadati</taxon>
        <taxon>Pseudomonadota</taxon>
        <taxon>Alphaproteobacteria</taxon>
        <taxon>Acetobacterales</taxon>
        <taxon>Acetobacteraceae</taxon>
        <taxon>Paeniroseomonas</taxon>
    </lineage>
</organism>
<protein>
    <submittedName>
        <fullName evidence="1">Uncharacterized protein</fullName>
    </submittedName>
</protein>
<comment type="caution">
    <text evidence="1">The sequence shown here is derived from an EMBL/GenBank/DDBJ whole genome shotgun (WGS) entry which is preliminary data.</text>
</comment>
<proteinExistence type="predicted"/>
<gene>
    <name evidence="1" type="ORF">QWZ14_00035</name>
</gene>
<dbReference type="RefSeq" id="WP_290314498.1">
    <property type="nucleotide sequence ID" value="NZ_JAUFPN010000001.1"/>
</dbReference>
<reference evidence="2" key="1">
    <citation type="journal article" date="2019" name="Int. J. Syst. Evol. Microbiol.">
        <title>The Global Catalogue of Microorganisms (GCM) 10K type strain sequencing project: providing services to taxonomists for standard genome sequencing and annotation.</title>
        <authorList>
            <consortium name="The Broad Institute Genomics Platform"/>
            <consortium name="The Broad Institute Genome Sequencing Center for Infectious Disease"/>
            <person name="Wu L."/>
            <person name="Ma J."/>
        </authorList>
    </citation>
    <scope>NUCLEOTIDE SEQUENCE [LARGE SCALE GENOMIC DNA]</scope>
    <source>
        <strain evidence="2">CECT 7131</strain>
    </source>
</reference>
<keyword evidence="2" id="KW-1185">Reference proteome</keyword>
<evidence type="ECO:0000313" key="2">
    <source>
        <dbReference type="Proteomes" id="UP001529369"/>
    </source>
</evidence>
<name>A0ABT7ZZ90_9PROT</name>
<sequence>MLAGHAARLATPRGFVLDEAHVALRAFAAPEPAARAKFCAGIDALPPCSAPWAGRWPTCMPAAAAVRAALAGLPADWLRDAARRMAALVTADREGFRRG</sequence>